<keyword evidence="2" id="KW-0812">Transmembrane</keyword>
<dbReference type="Proteomes" id="UP000198406">
    <property type="component" value="Unassembled WGS sequence"/>
</dbReference>
<evidence type="ECO:0008006" key="5">
    <source>
        <dbReference type="Google" id="ProtNLM"/>
    </source>
</evidence>
<dbReference type="Pfam" id="PF13855">
    <property type="entry name" value="LRR_8"/>
    <property type="match status" value="1"/>
</dbReference>
<comment type="caution">
    <text evidence="3">The sequence shown here is derived from an EMBL/GenBank/DDBJ whole genome shotgun (WGS) entry which is preliminary data.</text>
</comment>
<accession>A0A1Z5K3C5</accession>
<keyword evidence="4" id="KW-1185">Reference proteome</keyword>
<dbReference type="PANTHER" id="PTHR48057">
    <property type="entry name" value="LEUCINE-RICH REPEAT SERINE/THREONINE-PROTEIN KINASE 1"/>
    <property type="match status" value="1"/>
</dbReference>
<keyword evidence="2" id="KW-0472">Membrane</keyword>
<dbReference type="PANTHER" id="PTHR48057:SF7">
    <property type="entry name" value="LEUCINE-RICH REPEAT SERINE_THREONINE-PROTEIN KINASE 1"/>
    <property type="match status" value="1"/>
</dbReference>
<organism evidence="3 4">
    <name type="scientific">Fistulifera solaris</name>
    <name type="common">Oleaginous diatom</name>
    <dbReference type="NCBI Taxonomy" id="1519565"/>
    <lineage>
        <taxon>Eukaryota</taxon>
        <taxon>Sar</taxon>
        <taxon>Stramenopiles</taxon>
        <taxon>Ochrophyta</taxon>
        <taxon>Bacillariophyta</taxon>
        <taxon>Bacillariophyceae</taxon>
        <taxon>Bacillariophycidae</taxon>
        <taxon>Naviculales</taxon>
        <taxon>Naviculaceae</taxon>
        <taxon>Fistulifera</taxon>
    </lineage>
</organism>
<dbReference type="Gene3D" id="3.80.10.10">
    <property type="entry name" value="Ribonuclease Inhibitor"/>
    <property type="match status" value="1"/>
</dbReference>
<reference evidence="3 4" key="1">
    <citation type="journal article" date="2015" name="Plant Cell">
        <title>Oil accumulation by the oleaginous diatom Fistulifera solaris as revealed by the genome and transcriptome.</title>
        <authorList>
            <person name="Tanaka T."/>
            <person name="Maeda Y."/>
            <person name="Veluchamy A."/>
            <person name="Tanaka M."/>
            <person name="Abida H."/>
            <person name="Marechal E."/>
            <person name="Bowler C."/>
            <person name="Muto M."/>
            <person name="Sunaga Y."/>
            <person name="Tanaka M."/>
            <person name="Yoshino T."/>
            <person name="Taniguchi T."/>
            <person name="Fukuda Y."/>
            <person name="Nemoto M."/>
            <person name="Matsumoto M."/>
            <person name="Wong P.S."/>
            <person name="Aburatani S."/>
            <person name="Fujibuchi W."/>
        </authorList>
    </citation>
    <scope>NUCLEOTIDE SEQUENCE [LARGE SCALE GENOMIC DNA]</scope>
    <source>
        <strain evidence="3 4">JPCC DA0580</strain>
    </source>
</reference>
<protein>
    <recommendedName>
        <fullName evidence="5">Leucine-rich repeat-containing N-terminal plant-type domain-containing protein</fullName>
    </recommendedName>
</protein>
<name>A0A1Z5K3C5_FISSO</name>
<feature type="transmembrane region" description="Helical" evidence="2">
    <location>
        <begin position="59"/>
        <end position="83"/>
    </location>
</feature>
<dbReference type="InParanoid" id="A0A1Z5K3C5"/>
<dbReference type="EMBL" id="BDSP01000152">
    <property type="protein sequence ID" value="GAX20747.1"/>
    <property type="molecule type" value="Genomic_DNA"/>
</dbReference>
<dbReference type="InterPro" id="IPR001611">
    <property type="entry name" value="Leu-rich_rpt"/>
</dbReference>
<keyword evidence="2" id="KW-1133">Transmembrane helix</keyword>
<dbReference type="InterPro" id="IPR052595">
    <property type="entry name" value="LRRC69/RLP"/>
</dbReference>
<proteinExistence type="predicted"/>
<evidence type="ECO:0000256" key="1">
    <source>
        <dbReference type="SAM" id="MobiDB-lite"/>
    </source>
</evidence>
<feature type="compositionally biased region" description="Polar residues" evidence="1">
    <location>
        <begin position="1"/>
        <end position="16"/>
    </location>
</feature>
<dbReference type="SUPFAM" id="SSF52058">
    <property type="entry name" value="L domain-like"/>
    <property type="match status" value="1"/>
</dbReference>
<dbReference type="OrthoDB" id="48557at2759"/>
<gene>
    <name evidence="3" type="ORF">FisN_7Hh057</name>
</gene>
<dbReference type="InterPro" id="IPR032675">
    <property type="entry name" value="LRR_dom_sf"/>
</dbReference>
<dbReference type="AlphaFoldDB" id="A0A1Z5K3C5"/>
<evidence type="ECO:0000313" key="4">
    <source>
        <dbReference type="Proteomes" id="UP000198406"/>
    </source>
</evidence>
<feature type="region of interest" description="Disordered" evidence="1">
    <location>
        <begin position="1"/>
        <end position="35"/>
    </location>
</feature>
<dbReference type="Pfam" id="PF00560">
    <property type="entry name" value="LRR_1"/>
    <property type="match status" value="1"/>
</dbReference>
<evidence type="ECO:0000256" key="2">
    <source>
        <dbReference type="SAM" id="Phobius"/>
    </source>
</evidence>
<sequence>MSSLSYKDNPGETSTYGEDAFPPTASVFRSNDDNASTATSRRRKICCCLPRPKSRRGVWLLRAVFAFGLLLMAVIGVAVYLGLQSSSSTPRNVGPLITSEEMDRYLRQAVGANELENRDSYTSLAYRWMLQNPFSLQEFRMRVEDRVLQRYALACLYYATYRVNNDWLRYNQGLMDAQPQDIFPWTESQGWLVYANECDWYGITCNQFGYVTSLDLGSNDLTGEIPPQLQYLSHGLEFLNIEGNYAYNVHPHFLGKLTNLKYLYMKDSLFESDGIPLVFAALTNLEEFDCSHTMFHGPLREDIFENMAQLRYLEISGNQVNSTLPQSLISLPNLKYFYADNVGLTGNLEFLQDMSALVETWLDRNPTLTGTLPTILGPQLESLSLTRNNITSSIPDEWGSHSKLKHLWLYSNYLYGSIPHSFRKLSQLQTFAVEDNLFTGNVEHMCADLSIPDFQVDCEMDCSCCSCCGIEECTGERS</sequence>
<evidence type="ECO:0000313" key="3">
    <source>
        <dbReference type="EMBL" id="GAX20747.1"/>
    </source>
</evidence>